<sequence>MTVSAVHIAATDNDEAAARQKLQLVQSMMQGSEKIQAIEQSDNGGAKSLLSMARQTMHAAEIQLELGAYKQAAQLANETLRLLSGATGRITQKPQQVTSGEYLALRESILAFIGSLENQPSTPGVQERLAQVQEQLDLAQQQRASGEGLKAQETLYLAYNSLVNFISELRDKQTVVHSLNFTSPSEEYEYELRRLKSYQALLQMTRSSGKSTASDDKISEYLKLAETKRAQALSFAESGQMEQAIDSLEGAAKEMSRALRTAGVMVP</sequence>
<accession>A0A3P3VV03</accession>
<dbReference type="Proteomes" id="UP000280792">
    <property type="component" value="Unassembled WGS sequence"/>
</dbReference>
<gene>
    <name evidence="1" type="ORF">D0544_09400</name>
</gene>
<evidence type="ECO:0000313" key="2">
    <source>
        <dbReference type="Proteomes" id="UP000280792"/>
    </source>
</evidence>
<reference evidence="1 2" key="2">
    <citation type="submission" date="2018-12" db="EMBL/GenBank/DDBJ databases">
        <title>Simiduia agarivorans gen. nov., sp. nov., a marine, agarolytic bacterium isolated from shallow coastal water from Keelung, Taiwan.</title>
        <authorList>
            <person name="Shieh W.Y."/>
        </authorList>
    </citation>
    <scope>NUCLEOTIDE SEQUENCE [LARGE SCALE GENOMIC DNA]</scope>
    <source>
        <strain evidence="1 2">GTF-13</strain>
    </source>
</reference>
<reference evidence="1 2" key="1">
    <citation type="submission" date="2018-08" db="EMBL/GenBank/DDBJ databases">
        <authorList>
            <person name="Khan S.A."/>
        </authorList>
    </citation>
    <scope>NUCLEOTIDE SEQUENCE [LARGE SCALE GENOMIC DNA]</scope>
    <source>
        <strain evidence="1 2">GTF-13</strain>
    </source>
</reference>
<evidence type="ECO:0000313" key="1">
    <source>
        <dbReference type="EMBL" id="RRJ85259.1"/>
    </source>
</evidence>
<comment type="caution">
    <text evidence="1">The sequence shown here is derived from an EMBL/GenBank/DDBJ whole genome shotgun (WGS) entry which is preliminary data.</text>
</comment>
<name>A0A3P3VV03_9GAMM</name>
<dbReference type="AlphaFoldDB" id="A0A3P3VV03"/>
<protein>
    <submittedName>
        <fullName evidence="1">Uncharacterized protein</fullName>
    </submittedName>
</protein>
<keyword evidence="2" id="KW-1185">Reference proteome</keyword>
<dbReference type="EMBL" id="QWEZ01000001">
    <property type="protein sequence ID" value="RRJ85259.1"/>
    <property type="molecule type" value="Genomic_DNA"/>
</dbReference>
<proteinExistence type="predicted"/>
<organism evidence="1 2">
    <name type="scientific">Aestuariirhabdus litorea</name>
    <dbReference type="NCBI Taxonomy" id="2528527"/>
    <lineage>
        <taxon>Bacteria</taxon>
        <taxon>Pseudomonadati</taxon>
        <taxon>Pseudomonadota</taxon>
        <taxon>Gammaproteobacteria</taxon>
        <taxon>Oceanospirillales</taxon>
        <taxon>Aestuariirhabdaceae</taxon>
        <taxon>Aestuariirhabdus</taxon>
    </lineage>
</organism>